<accession>A0A4R6XDW6</accession>
<dbReference type="AlphaFoldDB" id="A0A4R6XDW6"/>
<dbReference type="InterPro" id="IPR009921">
    <property type="entry name" value="YehS-like"/>
</dbReference>
<organism evidence="2 3">
    <name type="scientific">Marinicella litoralis</name>
    <dbReference type="NCBI Taxonomy" id="644220"/>
    <lineage>
        <taxon>Bacteria</taxon>
        <taxon>Pseudomonadati</taxon>
        <taxon>Pseudomonadota</taxon>
        <taxon>Gammaproteobacteria</taxon>
        <taxon>Lysobacterales</taxon>
        <taxon>Marinicellaceae</taxon>
        <taxon>Marinicella</taxon>
    </lineage>
</organism>
<reference evidence="2 3" key="1">
    <citation type="submission" date="2019-03" db="EMBL/GenBank/DDBJ databases">
        <title>Genomic Encyclopedia of Type Strains, Phase IV (KMG-IV): sequencing the most valuable type-strain genomes for metagenomic binning, comparative biology and taxonomic classification.</title>
        <authorList>
            <person name="Goeker M."/>
        </authorList>
    </citation>
    <scope>NUCLEOTIDE SEQUENCE [LARGE SCALE GENOMIC DNA]</scope>
    <source>
        <strain evidence="2 3">DSM 25488</strain>
    </source>
</reference>
<sequence length="244" mass="28541">MVNTEYRNQLNCATFLKTPNLVRLYIMNNNDIIRRVRYILDLKDNQITKIFKHVDTVVNEQQVNHWLKREEDEGFVELPDELLIDFLDALIIEKRGKKDGPSVRFKQTLDNNLILMKLKIAFHLKAEDALAIMELAEFKISKHEFSALFRKKDHKHYRVCKNQMLRKFMKGLQIKYRGMPKHNENVPTADVDTVEAPVEKKTLTRKPTKTQAKESSHKNVPSTTEKSDKPKSAASVWKIPSKKK</sequence>
<comment type="caution">
    <text evidence="2">The sequence shown here is derived from an EMBL/GenBank/DDBJ whole genome shotgun (WGS) entry which is preliminary data.</text>
</comment>
<keyword evidence="3" id="KW-1185">Reference proteome</keyword>
<evidence type="ECO:0000313" key="2">
    <source>
        <dbReference type="EMBL" id="TDR17506.1"/>
    </source>
</evidence>
<protein>
    <submittedName>
        <fullName evidence="2">Uncharacterized protein YehS (DUF1456 family)</fullName>
    </submittedName>
</protein>
<dbReference type="PANTHER" id="PTHR37805:SF1">
    <property type="entry name" value="CYTOPLASMIC PROTEIN"/>
    <property type="match status" value="1"/>
</dbReference>
<proteinExistence type="predicted"/>
<dbReference type="Proteomes" id="UP000295724">
    <property type="component" value="Unassembled WGS sequence"/>
</dbReference>
<dbReference type="Pfam" id="PF07308">
    <property type="entry name" value="DUF1456"/>
    <property type="match status" value="2"/>
</dbReference>
<gene>
    <name evidence="2" type="ORF">C8D91_2565</name>
</gene>
<dbReference type="PANTHER" id="PTHR37805">
    <property type="entry name" value="CYTOPLASMIC PROTEIN-RELATED"/>
    <property type="match status" value="1"/>
</dbReference>
<evidence type="ECO:0000256" key="1">
    <source>
        <dbReference type="SAM" id="MobiDB-lite"/>
    </source>
</evidence>
<evidence type="ECO:0000313" key="3">
    <source>
        <dbReference type="Proteomes" id="UP000295724"/>
    </source>
</evidence>
<feature type="region of interest" description="Disordered" evidence="1">
    <location>
        <begin position="179"/>
        <end position="244"/>
    </location>
</feature>
<name>A0A4R6XDW6_9GAMM</name>
<dbReference type="EMBL" id="SNZB01000006">
    <property type="protein sequence ID" value="TDR17506.1"/>
    <property type="molecule type" value="Genomic_DNA"/>
</dbReference>